<organism evidence="1">
    <name type="scientific">Amphimedon queenslandica</name>
    <name type="common">Sponge</name>
    <dbReference type="NCBI Taxonomy" id="400682"/>
    <lineage>
        <taxon>Eukaryota</taxon>
        <taxon>Metazoa</taxon>
        <taxon>Porifera</taxon>
        <taxon>Demospongiae</taxon>
        <taxon>Heteroscleromorpha</taxon>
        <taxon>Haplosclerida</taxon>
        <taxon>Niphatidae</taxon>
        <taxon>Amphimedon</taxon>
    </lineage>
</organism>
<dbReference type="EnsemblMetazoa" id="Aqu2.1.02591_001">
    <property type="protein sequence ID" value="Aqu2.1.02591_001"/>
    <property type="gene ID" value="Aqu2.1.02591"/>
</dbReference>
<dbReference type="eggNOG" id="KOG0017">
    <property type="taxonomic scope" value="Eukaryota"/>
</dbReference>
<name>A0A1X7SKN6_AMPQE</name>
<protein>
    <submittedName>
        <fullName evidence="1">Uncharacterized protein</fullName>
    </submittedName>
</protein>
<evidence type="ECO:0000313" key="1">
    <source>
        <dbReference type="EnsemblMetazoa" id="Aqu2.1.02591_001"/>
    </source>
</evidence>
<dbReference type="AlphaFoldDB" id="A0A1X7SKN6"/>
<proteinExistence type="predicted"/>
<sequence>MCNAHALSRLKLPYHPNDGDIPSLGDFNLVIQQLSDTVVTASHICKWTAKDKVFSRVHHFVLHGWPDSCSEDSLKPYFDCQNELSAVDGCILWGARVVIYIESILC</sequence>
<reference evidence="1" key="1">
    <citation type="submission" date="2017-05" db="UniProtKB">
        <authorList>
            <consortium name="EnsemblMetazoa"/>
        </authorList>
    </citation>
    <scope>IDENTIFICATION</scope>
</reference>
<accession>A0A1X7SKN6</accession>
<dbReference type="InParanoid" id="A0A1X7SKN6"/>